<keyword evidence="2" id="KW-0677">Repeat</keyword>
<proteinExistence type="predicted"/>
<feature type="repeat" description="WD" evidence="3">
    <location>
        <begin position="782"/>
        <end position="813"/>
    </location>
</feature>
<evidence type="ECO:0000256" key="3">
    <source>
        <dbReference type="PROSITE-ProRule" id="PRU00221"/>
    </source>
</evidence>
<sequence>MTLTIPSYQVGGSLHAQAPTYIKRQADDYLYESLGRGEFCYVFNTRQIGKSSLRVRTKDRLQRDGVCCAAIDLTNLGSDHATAETWYMGIAAELWRSLKLAGNFQQWWQQGDSLSAVHRLERFMKDVVLKQIEADRIVIFIDEIDSVLALPFPADDLFTLIRYCYNQRVDNPQYRRLSFALFGVATPTDLCHNPNRTPFNIGTAIELGGFTLDEAMPLSQGLFPTVSNPVETLDYILAWTNGQPFLTQKLCQLVVNKLSSRPGVYVEQPWVDGLVRTQLIRNWESQDEPPHLRIIQDRLLSRSQLISRLLGCYKKLLSNQSLTLEDNHLKEELLLSGLIVKQAGQLVVRNQLYRKVFNDDWVDYHLGRLRPYSQAFDAWVQSKQQDRSRLLRGQSLIEAQAWAKDQQLSDLDYKFLSDSEAVDRQEVQQALESERLKELEAKLEAERRNVTLQRFLLVGMGIAFLSITSVAMLAYRQSRQTMLTRQDNQNNQALSVSYYADALYNRNNRLQSLLEAVRAGRQIQRLPSPQPLVKQQVERTLRRAIQGIAEANQLRGHRAPVYGVAFSPDGRYIASASWDNTLKLWHADGQLITTLSGHTNAVWDVAFSPDGEYLVSASADATVKIWPITYENELPGVVGPPMTLRGYEGRVNAVDVALDSQTFVTGGEDGSLKLWDRTGELLLDIQAHGASVTQAIISPDGLTLATASEDQTIRLWDATSGEKIQELRGHQAGVYGLAFTPNGQVLASGSDDKTIKLWSLVGQRDGATADDDDAQTIQPITLDGHQDRVWNLQFSPDGLQLASTSWDNTVKLWTSSGTLVTTLKGHDAGTWSIDFSPDGQVLASSSDDATVRLWRLDKIHRTLHGYSGPVTGLAVHQRTLAAGSWDKTVRLWDWQGSLLAVLRGHTDRIRQVAFSPDGGMLASASADKTVKLWRPEGALLHTLKDHGDRVWGVAFSPEGDEIASASWDSTIKLWTSGGELVRTLVGHRNRVYGVAYSPDGEYLVSAGWDHTIKIWNRRGELQKSIHGHRSPIWAVAVSPDSQVIASASADHTVRLWSIEGKPLATLSGHRARVHGVAFSPDGQLIASTSYDRTVRIWQLDGTLVTTLYGHNGFTWGVAFSPDGQTLVSSGHDRQMILWDWQDNRSFEQLLEDSCRWLDNYLAYGDNLSDADRQLCTRGIGGGDLGGI</sequence>
<dbReference type="InterPro" id="IPR020472">
    <property type="entry name" value="WD40_PAC1"/>
</dbReference>
<dbReference type="Gene3D" id="2.130.10.10">
    <property type="entry name" value="YVTN repeat-like/Quinoprotein amine dehydrogenase"/>
    <property type="match status" value="5"/>
</dbReference>
<evidence type="ECO:0000256" key="4">
    <source>
        <dbReference type="SAM" id="Coils"/>
    </source>
</evidence>
<dbReference type="Pfam" id="PF00400">
    <property type="entry name" value="WD40"/>
    <property type="match status" value="14"/>
</dbReference>
<dbReference type="InterPro" id="IPR001680">
    <property type="entry name" value="WD40_rpt"/>
</dbReference>
<feature type="repeat" description="WD" evidence="3">
    <location>
        <begin position="823"/>
        <end position="857"/>
    </location>
</feature>
<feature type="repeat" description="WD" evidence="3">
    <location>
        <begin position="644"/>
        <end position="676"/>
    </location>
</feature>
<feature type="repeat" description="WD" evidence="3">
    <location>
        <begin position="1107"/>
        <end position="1148"/>
    </location>
</feature>
<evidence type="ECO:0000313" key="6">
    <source>
        <dbReference type="Proteomes" id="UP001196661"/>
    </source>
</evidence>
<feature type="repeat" description="WD" evidence="3">
    <location>
        <begin position="685"/>
        <end position="726"/>
    </location>
</feature>
<dbReference type="InterPro" id="IPR019775">
    <property type="entry name" value="WD40_repeat_CS"/>
</dbReference>
<dbReference type="InterPro" id="IPR015943">
    <property type="entry name" value="WD40/YVTN_repeat-like_dom_sf"/>
</dbReference>
<keyword evidence="4" id="KW-0175">Coiled coil</keyword>
<dbReference type="RefSeq" id="WP_215618347.1">
    <property type="nucleotide sequence ID" value="NZ_JADOER010000008.1"/>
</dbReference>
<feature type="repeat" description="WD" evidence="3">
    <location>
        <begin position="902"/>
        <end position="933"/>
    </location>
</feature>
<keyword evidence="6" id="KW-1185">Reference proteome</keyword>
<feature type="repeat" description="WD" evidence="3">
    <location>
        <begin position="1025"/>
        <end position="1059"/>
    </location>
</feature>
<feature type="repeat" description="WD" evidence="3">
    <location>
        <begin position="943"/>
        <end position="974"/>
    </location>
</feature>
<dbReference type="InterPro" id="IPR036322">
    <property type="entry name" value="WD40_repeat_dom_sf"/>
</dbReference>
<evidence type="ECO:0000256" key="2">
    <source>
        <dbReference type="ARBA" id="ARBA00022737"/>
    </source>
</evidence>
<gene>
    <name evidence="5" type="ORF">IXB28_09555</name>
</gene>
<keyword evidence="1 3" id="KW-0853">WD repeat</keyword>
<accession>A0ABS5Y3P6</accession>
<dbReference type="SUPFAM" id="SSF50998">
    <property type="entry name" value="Quinoprotein alcohol dehydrogenase-like"/>
    <property type="match status" value="1"/>
</dbReference>
<dbReference type="Gene3D" id="3.40.50.300">
    <property type="entry name" value="P-loop containing nucleotide triphosphate hydrolases"/>
    <property type="match status" value="1"/>
</dbReference>
<feature type="repeat" description="WD" evidence="3">
    <location>
        <begin position="554"/>
        <end position="585"/>
    </location>
</feature>
<feature type="coiled-coil region" evidence="4">
    <location>
        <begin position="422"/>
        <end position="453"/>
    </location>
</feature>
<name>A0ABS5Y3P6_9CYAN</name>
<dbReference type="InterPro" id="IPR011047">
    <property type="entry name" value="Quinoprotein_ADH-like_sf"/>
</dbReference>
<feature type="repeat" description="WD" evidence="3">
    <location>
        <begin position="1066"/>
        <end position="1100"/>
    </location>
</feature>
<dbReference type="Pfam" id="PF14516">
    <property type="entry name" value="AAA_35"/>
    <property type="match status" value="1"/>
</dbReference>
<dbReference type="PROSITE" id="PS00678">
    <property type="entry name" value="WD_REPEATS_1"/>
    <property type="match status" value="1"/>
</dbReference>
<dbReference type="CDD" id="cd00200">
    <property type="entry name" value="WD40"/>
    <property type="match status" value="3"/>
</dbReference>
<reference evidence="5 6" key="1">
    <citation type="journal article" date="2021" name="Mar. Drugs">
        <title>Genome Reduction and Secondary Metabolism of the Marine Sponge-Associated Cyanobacterium Leptothoe.</title>
        <authorList>
            <person name="Konstantinou D."/>
            <person name="Popin R.V."/>
            <person name="Fewer D.P."/>
            <person name="Sivonen K."/>
            <person name="Gkelis S."/>
        </authorList>
    </citation>
    <scope>NUCLEOTIDE SEQUENCE [LARGE SCALE GENOMIC DNA]</scope>
    <source>
        <strain evidence="5 6">TAU-MAC 1615</strain>
    </source>
</reference>
<dbReference type="PROSITE" id="PS50294">
    <property type="entry name" value="WD_REPEATS_REGION"/>
    <property type="match status" value="14"/>
</dbReference>
<feature type="repeat" description="WD" evidence="3">
    <location>
        <begin position="595"/>
        <end position="626"/>
    </location>
</feature>
<comment type="caution">
    <text evidence="5">The sequence shown here is derived from an EMBL/GenBank/DDBJ whole genome shotgun (WGS) entry which is preliminary data.</text>
</comment>
<evidence type="ECO:0000256" key="1">
    <source>
        <dbReference type="ARBA" id="ARBA00022574"/>
    </source>
</evidence>
<dbReference type="SUPFAM" id="SSF50978">
    <property type="entry name" value="WD40 repeat-like"/>
    <property type="match status" value="1"/>
</dbReference>
<dbReference type="SUPFAM" id="SSF52540">
    <property type="entry name" value="P-loop containing nucleoside triphosphate hydrolases"/>
    <property type="match status" value="1"/>
</dbReference>
<dbReference type="EMBL" id="JADOER010000008">
    <property type="protein sequence ID" value="MBT9312450.1"/>
    <property type="molecule type" value="Genomic_DNA"/>
</dbReference>
<organism evidence="5 6">
    <name type="scientific">Leptothoe kymatousa TAU-MAC 1615</name>
    <dbReference type="NCBI Taxonomy" id="2364775"/>
    <lineage>
        <taxon>Bacteria</taxon>
        <taxon>Bacillati</taxon>
        <taxon>Cyanobacteriota</taxon>
        <taxon>Cyanophyceae</taxon>
        <taxon>Nodosilineales</taxon>
        <taxon>Cymatolegaceae</taxon>
        <taxon>Leptothoe</taxon>
        <taxon>Leptothoe kymatousa</taxon>
    </lineage>
</organism>
<evidence type="ECO:0000313" key="5">
    <source>
        <dbReference type="EMBL" id="MBT9312450.1"/>
    </source>
</evidence>
<feature type="repeat" description="WD" evidence="3">
    <location>
        <begin position="727"/>
        <end position="760"/>
    </location>
</feature>
<feature type="repeat" description="WD" evidence="3">
    <location>
        <begin position="863"/>
        <end position="893"/>
    </location>
</feature>
<feature type="repeat" description="WD" evidence="3">
    <location>
        <begin position="984"/>
        <end position="1016"/>
    </location>
</feature>
<dbReference type="InterPro" id="IPR050349">
    <property type="entry name" value="WD_LIS1/nudF_dynein_reg"/>
</dbReference>
<dbReference type="InterPro" id="IPR027417">
    <property type="entry name" value="P-loop_NTPase"/>
</dbReference>
<dbReference type="SMART" id="SM00320">
    <property type="entry name" value="WD40"/>
    <property type="match status" value="14"/>
</dbReference>
<dbReference type="PRINTS" id="PR00320">
    <property type="entry name" value="GPROTEINBRPT"/>
</dbReference>
<protein>
    <submittedName>
        <fullName evidence="5">AAA-like domain-containing protein</fullName>
    </submittedName>
</protein>
<dbReference type="PANTHER" id="PTHR44129">
    <property type="entry name" value="WD REPEAT-CONTAINING PROTEIN POP1"/>
    <property type="match status" value="1"/>
</dbReference>
<dbReference type="Proteomes" id="UP001196661">
    <property type="component" value="Unassembled WGS sequence"/>
</dbReference>
<dbReference type="PROSITE" id="PS50082">
    <property type="entry name" value="WD_REPEATS_2"/>
    <property type="match status" value="14"/>
</dbReference>